<name>A0A448I7T4_MYCCI</name>
<reference evidence="1 2" key="1">
    <citation type="submission" date="2018-12" db="EMBL/GenBank/DDBJ databases">
        <authorList>
            <consortium name="Pathogen Informatics"/>
        </authorList>
    </citation>
    <scope>NUCLEOTIDE SEQUENCE [LARGE SCALE GENOMIC DNA]</scope>
    <source>
        <strain evidence="1 2">NCTC10485</strain>
    </source>
</reference>
<protein>
    <submittedName>
        <fullName evidence="1">Uncharacterized protein</fullName>
    </submittedName>
</protein>
<accession>A0A448I7T4</accession>
<evidence type="ECO:0000313" key="1">
    <source>
        <dbReference type="EMBL" id="VEG48362.1"/>
    </source>
</evidence>
<dbReference type="AlphaFoldDB" id="A0A448I7T4"/>
<keyword evidence="2" id="KW-1185">Reference proteome</keyword>
<dbReference type="EMBL" id="LR134355">
    <property type="protein sequence ID" value="VEG48362.1"/>
    <property type="molecule type" value="Genomic_DNA"/>
</dbReference>
<proteinExistence type="predicted"/>
<organism evidence="1 2">
    <name type="scientific">Mycolicibacterium chitae</name>
    <name type="common">Mycobacterium chitae</name>
    <dbReference type="NCBI Taxonomy" id="1792"/>
    <lineage>
        <taxon>Bacteria</taxon>
        <taxon>Bacillati</taxon>
        <taxon>Actinomycetota</taxon>
        <taxon>Actinomycetes</taxon>
        <taxon>Mycobacteriales</taxon>
        <taxon>Mycobacteriaceae</taxon>
        <taxon>Mycolicibacterium</taxon>
    </lineage>
</organism>
<gene>
    <name evidence="1" type="ORF">NCTC10485_02656</name>
</gene>
<evidence type="ECO:0000313" key="2">
    <source>
        <dbReference type="Proteomes" id="UP000282551"/>
    </source>
</evidence>
<sequence>MLVGPLELPPRAQLLERYAALVERGVSARLSLEPSLESRRWQQLPIDASKVITAIDAAPRGEPSTALVPLVRAMRTTDIAGGVRILCAGDQLAIDFCHGLGEVALVHLILDVLLGAVDPRDPDLLAPYRNRLSPLVRAGLQTFGTSPRRVAAVLAEYRQRATRSVTDLPPDQVREPFRPAATTGVVGLPSAAVAELRERRDASLPGVSLVALSTQALWEAFTDTDLAVDDSVTIPFDVRRYLRAGTSTLSPFTAGLDYILGAGDGPRQLQADMDRSARSGRPVANLLMGTVKTRLGRRRAVADVHPVRPRMRLLHSNVGTPERSGRWPFTDPRSGYMLVASDPAGPEGVTVTSAAMSGNLWLTAEFHGSVFDPDQVETALGTVADRMYDLTSGGHSRLAACQNRPLPR</sequence>
<dbReference type="Proteomes" id="UP000282551">
    <property type="component" value="Chromosome"/>
</dbReference>